<proteinExistence type="predicted"/>
<organism evidence="1 2">
    <name type="scientific">Piscinibacter sakaiensis</name>
    <name type="common">Ideonella sakaiensis</name>
    <dbReference type="NCBI Taxonomy" id="1547922"/>
    <lineage>
        <taxon>Bacteria</taxon>
        <taxon>Pseudomonadati</taxon>
        <taxon>Pseudomonadota</taxon>
        <taxon>Betaproteobacteria</taxon>
        <taxon>Burkholderiales</taxon>
        <taxon>Sphaerotilaceae</taxon>
        <taxon>Piscinibacter</taxon>
    </lineage>
</organism>
<keyword evidence="2" id="KW-1185">Reference proteome</keyword>
<evidence type="ECO:0000313" key="1">
    <source>
        <dbReference type="EMBL" id="GAP33997.1"/>
    </source>
</evidence>
<dbReference type="STRING" id="1547922.ISF6_3423"/>
<accession>A0A0K8NUD2</accession>
<dbReference type="AlphaFoldDB" id="A0A0K8NUD2"/>
<name>A0A0K8NUD2_PISS1</name>
<sequence>MTRTSIGLRLQATRILRRLLLARLANRPVPPDCGLAARA</sequence>
<dbReference type="Proteomes" id="UP000037660">
    <property type="component" value="Unassembled WGS sequence"/>
</dbReference>
<dbReference type="EMBL" id="BBYR01000005">
    <property type="protein sequence ID" value="GAP33997.1"/>
    <property type="molecule type" value="Genomic_DNA"/>
</dbReference>
<comment type="caution">
    <text evidence="1">The sequence shown here is derived from an EMBL/GenBank/DDBJ whole genome shotgun (WGS) entry which is preliminary data.</text>
</comment>
<gene>
    <name evidence="1" type="ORF">ISF6_3423</name>
</gene>
<protein>
    <submittedName>
        <fullName evidence="1">Uncharacterized protein</fullName>
    </submittedName>
</protein>
<reference evidence="2" key="1">
    <citation type="submission" date="2015-07" db="EMBL/GenBank/DDBJ databases">
        <title>Discovery of a poly(ethylene terephthalate assimilation.</title>
        <authorList>
            <person name="Yoshida S."/>
            <person name="Hiraga K."/>
            <person name="Takehana T."/>
            <person name="Taniguchi I."/>
            <person name="Yamaji H."/>
            <person name="Maeda Y."/>
            <person name="Toyohara K."/>
            <person name="Miyamoto K."/>
            <person name="Kimura Y."/>
            <person name="Oda K."/>
        </authorList>
    </citation>
    <scope>NUCLEOTIDE SEQUENCE [LARGE SCALE GENOMIC DNA]</scope>
    <source>
        <strain evidence="2">NBRC 110686 / TISTR 2288 / 201-F6</strain>
    </source>
</reference>
<evidence type="ECO:0000313" key="2">
    <source>
        <dbReference type="Proteomes" id="UP000037660"/>
    </source>
</evidence>
<reference evidence="1 2" key="2">
    <citation type="journal article" date="2016" name="Science">
        <title>A bacterium that degrades and assimilates poly(ethylene terephthalate).</title>
        <authorList>
            <person name="Yoshida S."/>
            <person name="Hiraga K."/>
            <person name="Takehana T."/>
            <person name="Taniguchi I."/>
            <person name="Yamaji H."/>
            <person name="Maeda Y."/>
            <person name="Toyohara K."/>
            <person name="Miyamoto K."/>
            <person name="Kimura Y."/>
            <person name="Oda K."/>
        </authorList>
    </citation>
    <scope>NUCLEOTIDE SEQUENCE [LARGE SCALE GENOMIC DNA]</scope>
    <source>
        <strain evidence="2">NBRC 110686 / TISTR 2288 / 201-F6</strain>
    </source>
</reference>